<evidence type="ECO:0000313" key="1">
    <source>
        <dbReference type="EMBL" id="GGJ96537.1"/>
    </source>
</evidence>
<keyword evidence="2" id="KW-1185">Reference proteome</keyword>
<dbReference type="InterPro" id="IPR047324">
    <property type="entry name" value="LbH_gamma_CA-like"/>
</dbReference>
<accession>A0ABQ2E8S6</accession>
<dbReference type="InterPro" id="IPR011004">
    <property type="entry name" value="Trimer_LpxA-like_sf"/>
</dbReference>
<dbReference type="CDD" id="cd04645">
    <property type="entry name" value="LbH_gamma_CA_like"/>
    <property type="match status" value="1"/>
</dbReference>
<gene>
    <name evidence="1" type="ORF">GCM10011394_01730</name>
</gene>
<dbReference type="EMBL" id="BMME01000001">
    <property type="protein sequence ID" value="GGJ96537.1"/>
    <property type="molecule type" value="Genomic_DNA"/>
</dbReference>
<dbReference type="SUPFAM" id="SSF51161">
    <property type="entry name" value="Trimeric LpxA-like enzymes"/>
    <property type="match status" value="1"/>
</dbReference>
<sequence length="179" mass="18936">MANIRPYRGTLPKLGDRVYVDPAATVIGDVEIGDDSSLWPGTVVRGDVNFVRIGARCNLQDGTIVHVSHAGPHSRMDGYATLIGDDVTIGHGAIVHACTIGQGALIGMGATVMDGVVVEEHGYVGAGALVPPGKVVRSRELWLGNPAKRVRVIDDAAVEGLLYSAAHYVRLKDEYLAAR</sequence>
<organism evidence="1 2">
    <name type="scientific">Luteimonas terricola</name>
    <dbReference type="NCBI Taxonomy" id="645597"/>
    <lineage>
        <taxon>Bacteria</taxon>
        <taxon>Pseudomonadati</taxon>
        <taxon>Pseudomonadota</taxon>
        <taxon>Gammaproteobacteria</taxon>
        <taxon>Lysobacterales</taxon>
        <taxon>Lysobacteraceae</taxon>
        <taxon>Luteimonas</taxon>
    </lineage>
</organism>
<dbReference type="PANTHER" id="PTHR13061">
    <property type="entry name" value="DYNACTIN SUBUNIT P25"/>
    <property type="match status" value="1"/>
</dbReference>
<reference evidence="2" key="1">
    <citation type="journal article" date="2019" name="Int. J. Syst. Evol. Microbiol.">
        <title>The Global Catalogue of Microorganisms (GCM) 10K type strain sequencing project: providing services to taxonomists for standard genome sequencing and annotation.</title>
        <authorList>
            <consortium name="The Broad Institute Genomics Platform"/>
            <consortium name="The Broad Institute Genome Sequencing Center for Infectious Disease"/>
            <person name="Wu L."/>
            <person name="Ma J."/>
        </authorList>
    </citation>
    <scope>NUCLEOTIDE SEQUENCE [LARGE SCALE GENOMIC DNA]</scope>
    <source>
        <strain evidence="2">CGMCC 1.8985</strain>
    </source>
</reference>
<dbReference type="InterPro" id="IPR001451">
    <property type="entry name" value="Hexapep"/>
</dbReference>
<dbReference type="Pfam" id="PF00132">
    <property type="entry name" value="Hexapep"/>
    <property type="match status" value="2"/>
</dbReference>
<dbReference type="InterPro" id="IPR050484">
    <property type="entry name" value="Transf_Hexapept/Carb_Anhydrase"/>
</dbReference>
<name>A0ABQ2E8S6_9GAMM</name>
<comment type="caution">
    <text evidence="1">The sequence shown here is derived from an EMBL/GenBank/DDBJ whole genome shotgun (WGS) entry which is preliminary data.</text>
</comment>
<dbReference type="RefSeq" id="WP_132985863.1">
    <property type="nucleotide sequence ID" value="NZ_BMME01000001.1"/>
</dbReference>
<dbReference type="Gene3D" id="2.160.10.10">
    <property type="entry name" value="Hexapeptide repeat proteins"/>
    <property type="match status" value="1"/>
</dbReference>
<dbReference type="PANTHER" id="PTHR13061:SF56">
    <property type="entry name" value="PROTEIN YRDA"/>
    <property type="match status" value="1"/>
</dbReference>
<evidence type="ECO:0000313" key="2">
    <source>
        <dbReference type="Proteomes" id="UP000599009"/>
    </source>
</evidence>
<dbReference type="Proteomes" id="UP000599009">
    <property type="component" value="Unassembled WGS sequence"/>
</dbReference>
<protein>
    <submittedName>
        <fullName evidence="1">Gamma carbonic anhydrase family protein</fullName>
    </submittedName>
</protein>
<proteinExistence type="predicted"/>